<dbReference type="RefSeq" id="WP_104006951.1">
    <property type="nucleotide sequence ID" value="NZ_FNVD01000002.1"/>
</dbReference>
<evidence type="ECO:0000313" key="3">
    <source>
        <dbReference type="EMBL" id="SEF63041.1"/>
    </source>
</evidence>
<dbReference type="AlphaFoldDB" id="A0A1H5TLQ7"/>
<keyword evidence="1" id="KW-0472">Membrane</keyword>
<dbReference type="GO" id="GO:0016020">
    <property type="term" value="C:membrane"/>
    <property type="evidence" value="ECO:0007669"/>
    <property type="project" value="InterPro"/>
</dbReference>
<feature type="transmembrane region" description="Helical" evidence="1">
    <location>
        <begin position="190"/>
        <end position="213"/>
    </location>
</feature>
<dbReference type="InterPro" id="IPR037185">
    <property type="entry name" value="EmrE-like"/>
</dbReference>
<evidence type="ECO:0000313" key="4">
    <source>
        <dbReference type="Proteomes" id="UP000236742"/>
    </source>
</evidence>
<keyword evidence="1" id="KW-0812">Transmembrane</keyword>
<name>A0A1H5TLQ7_9RHOB</name>
<feature type="transmembrane region" description="Helical" evidence="1">
    <location>
        <begin position="69"/>
        <end position="91"/>
    </location>
</feature>
<keyword evidence="4" id="KW-1185">Reference proteome</keyword>
<feature type="transmembrane region" description="Helical" evidence="1">
    <location>
        <begin position="225"/>
        <end position="247"/>
    </location>
</feature>
<feature type="transmembrane region" description="Helical" evidence="1">
    <location>
        <begin position="111"/>
        <end position="140"/>
    </location>
</feature>
<sequence length="300" mass="31804">MPLWIPVTLAAAAFQTVRFMLQKSLSAARLSAEGATFSRFVYSAPLILALLALWLAGSGRALPDLTPAFWAYGAAGGLAQILATICVVLLFKQRNFAVGITFKKTEVIQTAIVGLVVLGDTVSAGALLAIVIGLAAVLLLSRTPGGEGAWWRQLTNRASALGLGSGVLFAFSAVGYRGASLQVASDEPALRAAVTLAAVVTMQTLAMGAWLLWRDRAELRAVWAARRSAVFIGLFSMAGSFCWFWAFTLQNAAYVKALGQVELIFSLMASTLFFRERITGREIAGMSLLGVSILLLVGLG</sequence>
<feature type="transmembrane region" description="Helical" evidence="1">
    <location>
        <begin position="283"/>
        <end position="299"/>
    </location>
</feature>
<accession>A0A1H5TLQ7</accession>
<dbReference type="InterPro" id="IPR000620">
    <property type="entry name" value="EamA_dom"/>
</dbReference>
<evidence type="ECO:0000259" key="2">
    <source>
        <dbReference type="Pfam" id="PF00892"/>
    </source>
</evidence>
<feature type="domain" description="EamA" evidence="2">
    <location>
        <begin position="161"/>
        <end position="297"/>
    </location>
</feature>
<proteinExistence type="predicted"/>
<keyword evidence="1" id="KW-1133">Transmembrane helix</keyword>
<protein>
    <submittedName>
        <fullName evidence="3">EamA-like transporter family protein</fullName>
    </submittedName>
</protein>
<dbReference type="OrthoDB" id="5243804at2"/>
<organism evidence="3 4">
    <name type="scientific">Jhaorihella thermophila</name>
    <dbReference type="NCBI Taxonomy" id="488547"/>
    <lineage>
        <taxon>Bacteria</taxon>
        <taxon>Pseudomonadati</taxon>
        <taxon>Pseudomonadota</taxon>
        <taxon>Alphaproteobacteria</taxon>
        <taxon>Rhodobacterales</taxon>
        <taxon>Paracoccaceae</taxon>
        <taxon>Jhaorihella</taxon>
    </lineage>
</organism>
<reference evidence="3 4" key="1">
    <citation type="submission" date="2016-10" db="EMBL/GenBank/DDBJ databases">
        <authorList>
            <person name="de Groot N.N."/>
        </authorList>
    </citation>
    <scope>NUCLEOTIDE SEQUENCE [LARGE SCALE GENOMIC DNA]</scope>
    <source>
        <strain evidence="3 4">DSM 23413</strain>
    </source>
</reference>
<dbReference type="Proteomes" id="UP000236742">
    <property type="component" value="Unassembled WGS sequence"/>
</dbReference>
<dbReference type="Pfam" id="PF00892">
    <property type="entry name" value="EamA"/>
    <property type="match status" value="1"/>
</dbReference>
<dbReference type="EMBL" id="FNVD01000002">
    <property type="protein sequence ID" value="SEF63041.1"/>
    <property type="molecule type" value="Genomic_DNA"/>
</dbReference>
<dbReference type="SUPFAM" id="SSF103481">
    <property type="entry name" value="Multidrug resistance efflux transporter EmrE"/>
    <property type="match status" value="2"/>
</dbReference>
<gene>
    <name evidence="3" type="ORF">SAMN05421751_102319</name>
</gene>
<evidence type="ECO:0000256" key="1">
    <source>
        <dbReference type="SAM" id="Phobius"/>
    </source>
</evidence>
<feature type="transmembrane region" description="Helical" evidence="1">
    <location>
        <begin position="42"/>
        <end position="62"/>
    </location>
</feature>